<reference evidence="1 2" key="1">
    <citation type="journal article" date="2019" name="Sci. Rep.">
        <title>Orb-weaving spider Araneus ventricosus genome elucidates the spidroin gene catalogue.</title>
        <authorList>
            <person name="Kono N."/>
            <person name="Nakamura H."/>
            <person name="Ohtoshi R."/>
            <person name="Moran D.A.P."/>
            <person name="Shinohara A."/>
            <person name="Yoshida Y."/>
            <person name="Fujiwara M."/>
            <person name="Mori M."/>
            <person name="Tomita M."/>
            <person name="Arakawa K."/>
        </authorList>
    </citation>
    <scope>NUCLEOTIDE SEQUENCE [LARGE SCALE GENOMIC DNA]</scope>
</reference>
<comment type="caution">
    <text evidence="1">The sequence shown here is derived from an EMBL/GenBank/DDBJ whole genome shotgun (WGS) entry which is preliminary data.</text>
</comment>
<evidence type="ECO:0000313" key="2">
    <source>
        <dbReference type="Proteomes" id="UP000499080"/>
    </source>
</evidence>
<protein>
    <submittedName>
        <fullName evidence="1">Uncharacterized protein</fullName>
    </submittedName>
</protein>
<gene>
    <name evidence="1" type="ORF">AVEN_34886_1</name>
</gene>
<dbReference type="EMBL" id="BGPR01038008">
    <property type="protein sequence ID" value="GBO13772.1"/>
    <property type="molecule type" value="Genomic_DNA"/>
</dbReference>
<keyword evidence="2" id="KW-1185">Reference proteome</keyword>
<proteinExistence type="predicted"/>
<dbReference type="Proteomes" id="UP000499080">
    <property type="component" value="Unassembled WGS sequence"/>
</dbReference>
<sequence>FAVGTESVKGAFRTTSTATLQVICGIEPIDLILEKEKAIYFAKKNSTSVSFLDHDLREFNLEHYNENWIHPSSIKPVQPTSFHIYGWLKDERQSWSGFLHCVALT</sequence>
<accession>A0A4Y2UNG3</accession>
<name>A0A4Y2UNG3_ARAVE</name>
<dbReference type="AlphaFoldDB" id="A0A4Y2UNG3"/>
<feature type="non-terminal residue" evidence="1">
    <location>
        <position position="1"/>
    </location>
</feature>
<organism evidence="1 2">
    <name type="scientific">Araneus ventricosus</name>
    <name type="common">Orbweaver spider</name>
    <name type="synonym">Epeira ventricosa</name>
    <dbReference type="NCBI Taxonomy" id="182803"/>
    <lineage>
        <taxon>Eukaryota</taxon>
        <taxon>Metazoa</taxon>
        <taxon>Ecdysozoa</taxon>
        <taxon>Arthropoda</taxon>
        <taxon>Chelicerata</taxon>
        <taxon>Arachnida</taxon>
        <taxon>Araneae</taxon>
        <taxon>Araneomorphae</taxon>
        <taxon>Entelegynae</taxon>
        <taxon>Araneoidea</taxon>
        <taxon>Araneidae</taxon>
        <taxon>Araneus</taxon>
    </lineage>
</organism>
<evidence type="ECO:0000313" key="1">
    <source>
        <dbReference type="EMBL" id="GBO13772.1"/>
    </source>
</evidence>